<accession>A0A7D7NHZ2</accession>
<feature type="transmembrane region" description="Helical" evidence="1">
    <location>
        <begin position="169"/>
        <end position="189"/>
    </location>
</feature>
<evidence type="ECO:0000313" key="3">
    <source>
        <dbReference type="Proteomes" id="UP000514752"/>
    </source>
</evidence>
<feature type="transmembrane region" description="Helical" evidence="1">
    <location>
        <begin position="39"/>
        <end position="58"/>
    </location>
</feature>
<evidence type="ECO:0000313" key="2">
    <source>
        <dbReference type="EMBL" id="QMT41674.1"/>
    </source>
</evidence>
<feature type="transmembrane region" description="Helical" evidence="1">
    <location>
        <begin position="130"/>
        <end position="149"/>
    </location>
</feature>
<organism evidence="2 3">
    <name type="scientific">Neisseria shayeganii</name>
    <dbReference type="NCBI Taxonomy" id="607712"/>
    <lineage>
        <taxon>Bacteria</taxon>
        <taxon>Pseudomonadati</taxon>
        <taxon>Pseudomonadota</taxon>
        <taxon>Betaproteobacteria</taxon>
        <taxon>Neisseriales</taxon>
        <taxon>Neisseriaceae</taxon>
        <taxon>Neisseria</taxon>
    </lineage>
</organism>
<feature type="transmembrane region" description="Helical" evidence="1">
    <location>
        <begin position="96"/>
        <end position="118"/>
    </location>
</feature>
<keyword evidence="1" id="KW-1133">Transmembrane helix</keyword>
<name>A0A7D7NHZ2_9NEIS</name>
<reference evidence="2 3" key="1">
    <citation type="submission" date="2020-07" db="EMBL/GenBank/DDBJ databases">
        <title>Genomic diversity of species in the Neisseriaceae family.</title>
        <authorList>
            <person name="Vincent A.T."/>
            <person name="Bernet E."/>
            <person name="Veyrier F.J."/>
        </authorList>
    </citation>
    <scope>NUCLEOTIDE SEQUENCE [LARGE SCALE GENOMIC DNA]</scope>
    <source>
        <strain evidence="2 3">DSM 22244</strain>
    </source>
</reference>
<proteinExistence type="predicted"/>
<dbReference type="AlphaFoldDB" id="A0A7D7NHZ2"/>
<evidence type="ECO:0000256" key="1">
    <source>
        <dbReference type="SAM" id="Phobius"/>
    </source>
</evidence>
<keyword evidence="1" id="KW-0472">Membrane</keyword>
<dbReference type="EMBL" id="CP059567">
    <property type="protein sequence ID" value="QMT41674.1"/>
    <property type="molecule type" value="Genomic_DNA"/>
</dbReference>
<sequence length="193" mass="22122">MLMRRRLRVAIVWCGLATLAFYGWQNGLATQGGALSLPKAFWLGLTVCCWLVLPPLVFCAPHIGRRLRAAYLLFWLPMLARALIELWLLYGRGGWQYVYGMAHDVFSLLLLAVLAGLCRRERPRVWVGHLWVMAAMFAAETYFARYISAFNHGRHSAELWFIGWQPPHLANQLLTAVLAVCLCGWLMYLERRA</sequence>
<feature type="transmembrane region" description="Helical" evidence="1">
    <location>
        <begin position="70"/>
        <end position="90"/>
    </location>
</feature>
<gene>
    <name evidence="2" type="ORF">H3L94_10810</name>
</gene>
<dbReference type="Proteomes" id="UP000514752">
    <property type="component" value="Chromosome"/>
</dbReference>
<protein>
    <submittedName>
        <fullName evidence="2">Uncharacterized protein</fullName>
    </submittedName>
</protein>
<keyword evidence="1" id="KW-0812">Transmembrane</keyword>
<dbReference type="KEGG" id="nsg:H3L94_10810"/>